<sequence length="724" mass="80095">MEARKQFMLTLPFTVKDVSKVLPLQYTNRFDSCSPTLLVVTEKYGKLVELECGNNRLLIPLIDYHKDFNMYELDNSMCSVNNGNVKDNTRVIARGPHVLVYTHRGLFNRGIAIAFRNSGCKRWDYINRAVVVKSGSDLISSFVLYRRVGEYFLILDTVDSFIHVRLGEKPSLIKHRNGVAITFFRDYSRLLSPVTGFIDIPSSERSLEPLGYSLEGNILLYNKSDSVVYAIDRVGGIKPLIRCANISSIPSYDGYSIIECDGRVVGGVGAVASYALSLVKKVTLSYRSVVVFPYIVLLGKDNISVIELGRISTVIVDILLDVVRRYKVLGLGSGISDYGDAEKLVTIIENEIVGSLTDAEILIDRAILWRTKWGSLCLGSNSCGDAILEVWGRLVGIQSNLYGLKLVLSGKRIEPSVIYVDNDRFYAAYSLHNISEVSSAIIEEYYSRTSTSINKINVYEIGARIEVLNAVPRGIDTIELTLRVNSNLDLYKLFILPWYKVAKPAKDGKRSNGSRRDYELVFKVDVALNEVANNNYEISIMIIGKRGIRVIRQINAGYVINSVFGVVSSVNAVVNGGHELIEMVFEKPGYLAFRVNGIDMVVKSGGAYVLRVPGGRAEFAIRDGRDFKTFSLFGIRDNIITAKLLGKHALRIECSISCVISCRHSTPSSGNIITLDVDKAINSGICSIISIGYGIVKEYNIDVVGVLVGLGAKTGLMLAKLLKL</sequence>
<accession>A0A832ZSV8</accession>
<evidence type="ECO:0000313" key="2">
    <source>
        <dbReference type="Proteomes" id="UP000600071"/>
    </source>
</evidence>
<proteinExistence type="predicted"/>
<evidence type="ECO:0000313" key="1">
    <source>
        <dbReference type="EMBL" id="HIQ23797.1"/>
    </source>
</evidence>
<name>A0A832ZSV8_9CREN</name>
<reference evidence="1" key="1">
    <citation type="journal article" date="2020" name="ISME J.">
        <title>Gammaproteobacteria mediating utilization of methyl-, sulfur- and petroleum organic compounds in deep ocean hydrothermal plumes.</title>
        <authorList>
            <person name="Zhou Z."/>
            <person name="Liu Y."/>
            <person name="Pan J."/>
            <person name="Cron B.R."/>
            <person name="Toner B.M."/>
            <person name="Anantharaman K."/>
            <person name="Breier J.A."/>
            <person name="Dick G.J."/>
            <person name="Li M."/>
        </authorList>
    </citation>
    <scope>NUCLEOTIDE SEQUENCE</scope>
    <source>
        <strain evidence="1">SZUA-1523</strain>
    </source>
</reference>
<protein>
    <submittedName>
        <fullName evidence="1">Uncharacterized protein</fullName>
    </submittedName>
</protein>
<dbReference type="Proteomes" id="UP000600071">
    <property type="component" value="Unassembled WGS sequence"/>
</dbReference>
<comment type="caution">
    <text evidence="1">The sequence shown here is derived from an EMBL/GenBank/DDBJ whole genome shotgun (WGS) entry which is preliminary data.</text>
</comment>
<organism evidence="1 2">
    <name type="scientific">Pyrodictium delaneyi</name>
    <dbReference type="NCBI Taxonomy" id="1273541"/>
    <lineage>
        <taxon>Archaea</taxon>
        <taxon>Thermoproteota</taxon>
        <taxon>Thermoprotei</taxon>
        <taxon>Desulfurococcales</taxon>
        <taxon>Pyrodictiaceae</taxon>
        <taxon>Pyrodictium</taxon>
    </lineage>
</organism>
<gene>
    <name evidence="1" type="ORF">EYH50_01965</name>
</gene>
<dbReference type="EMBL" id="DQVR01000042">
    <property type="protein sequence ID" value="HIQ23797.1"/>
    <property type="molecule type" value="Genomic_DNA"/>
</dbReference>
<dbReference type="AlphaFoldDB" id="A0A832ZSV8"/>